<gene>
    <name evidence="1" type="ORF">T4D_16917</name>
</gene>
<dbReference type="EMBL" id="JYDT01000013">
    <property type="protein sequence ID" value="KRY91498.1"/>
    <property type="molecule type" value="Genomic_DNA"/>
</dbReference>
<dbReference type="Proteomes" id="UP000054995">
    <property type="component" value="Unassembled WGS sequence"/>
</dbReference>
<evidence type="ECO:0000313" key="1">
    <source>
        <dbReference type="EMBL" id="KRY91498.1"/>
    </source>
</evidence>
<protein>
    <submittedName>
        <fullName evidence="1">Uncharacterized protein</fullName>
    </submittedName>
</protein>
<organism evidence="1 2">
    <name type="scientific">Trichinella pseudospiralis</name>
    <name type="common">Parasitic roundworm</name>
    <dbReference type="NCBI Taxonomy" id="6337"/>
    <lineage>
        <taxon>Eukaryota</taxon>
        <taxon>Metazoa</taxon>
        <taxon>Ecdysozoa</taxon>
        <taxon>Nematoda</taxon>
        <taxon>Enoplea</taxon>
        <taxon>Dorylaimia</taxon>
        <taxon>Trichinellida</taxon>
        <taxon>Trichinellidae</taxon>
        <taxon>Trichinella</taxon>
    </lineage>
</organism>
<sequence length="59" mass="6749">MQYQIGARSWLILKDIVSNTTVNGFCEVFSFADLELEYHKSVENSEQTSPYEAVPLADY</sequence>
<name>A0A0V1FZH5_TRIPS</name>
<keyword evidence="2" id="KW-1185">Reference proteome</keyword>
<reference evidence="1 2" key="1">
    <citation type="submission" date="2015-01" db="EMBL/GenBank/DDBJ databases">
        <title>Evolution of Trichinella species and genotypes.</title>
        <authorList>
            <person name="Korhonen P.K."/>
            <person name="Edoardo P."/>
            <person name="Giuseppe L.R."/>
            <person name="Gasser R.B."/>
        </authorList>
    </citation>
    <scope>NUCLEOTIDE SEQUENCE [LARGE SCALE GENOMIC DNA]</scope>
    <source>
        <strain evidence="1">ISS470</strain>
    </source>
</reference>
<comment type="caution">
    <text evidence="1">The sequence shown here is derived from an EMBL/GenBank/DDBJ whole genome shotgun (WGS) entry which is preliminary data.</text>
</comment>
<proteinExistence type="predicted"/>
<dbReference type="OrthoDB" id="10408282at2759"/>
<accession>A0A0V1FZH5</accession>
<evidence type="ECO:0000313" key="2">
    <source>
        <dbReference type="Proteomes" id="UP000054995"/>
    </source>
</evidence>
<dbReference type="AlphaFoldDB" id="A0A0V1FZH5"/>